<comment type="caution">
    <text evidence="2">The sequence shown here is derived from an EMBL/GenBank/DDBJ whole genome shotgun (WGS) entry which is preliminary data.</text>
</comment>
<sequence length="239" mass="26423">MHPSLTNPFLRGFQDLRYERVLQISYADDCPPCYRALHPAQNELPNEAIILQPCLFDDDVAVITDGVCVPEFLRMRCPADGLVNIVLYQILGSQLGRSMHIGDLGNVEAAQNLIEQLCFATGHYSRSWEISSAHLPADDLEYLQVRAWCNSPASFFECFELNVSHAVGCKLYSTPWVADIKAGGSSSSSADEVSARMLADRVPPVLLKLLLLAGQADIRLLIFDPDATPLSELPLFTEE</sequence>
<feature type="domain" description="DUF5983" evidence="1">
    <location>
        <begin position="128"/>
        <end position="237"/>
    </location>
</feature>
<dbReference type="Pfam" id="PF19419">
    <property type="entry name" value="DUF5983"/>
    <property type="match status" value="1"/>
</dbReference>
<reference evidence="2 3" key="1">
    <citation type="journal article" date="2019" name="Biocontrol Sci. Technol.">
        <title>Pseudomonas putida strain B2017 produced as technical grade active ingredient controls fungal and bacterial crop diseases.</title>
        <authorList>
            <person name="Oliver C."/>
            <person name="Hernandez I."/>
            <person name="Caminal M."/>
            <person name="Lara J.M."/>
            <person name="Fernandez C."/>
        </authorList>
    </citation>
    <scope>NUCLEOTIDE SEQUENCE [LARGE SCALE GENOMIC DNA]</scope>
    <source>
        <strain evidence="2 3">B2017</strain>
    </source>
</reference>
<evidence type="ECO:0000313" key="2">
    <source>
        <dbReference type="EMBL" id="TRZ60983.1"/>
    </source>
</evidence>
<organism evidence="2 3">
    <name type="scientific">Pseudomonas alloputida</name>
    <dbReference type="NCBI Taxonomy" id="1940621"/>
    <lineage>
        <taxon>Bacteria</taxon>
        <taxon>Pseudomonadati</taxon>
        <taxon>Pseudomonadota</taxon>
        <taxon>Gammaproteobacteria</taxon>
        <taxon>Pseudomonadales</taxon>
        <taxon>Pseudomonadaceae</taxon>
        <taxon>Pseudomonas</taxon>
    </lineage>
</organism>
<evidence type="ECO:0000313" key="3">
    <source>
        <dbReference type="Proteomes" id="UP001165882"/>
    </source>
</evidence>
<dbReference type="RefSeq" id="WP_143999928.1">
    <property type="nucleotide sequence ID" value="NZ_QWEF01000001.1"/>
</dbReference>
<name>A0ABY3D7C8_9PSED</name>
<protein>
    <recommendedName>
        <fullName evidence="1">DUF5983 domain-containing protein</fullName>
    </recommendedName>
</protein>
<proteinExistence type="predicted"/>
<dbReference type="Proteomes" id="UP001165882">
    <property type="component" value="Unassembled WGS sequence"/>
</dbReference>
<gene>
    <name evidence="2" type="ORF">DZA28_13975</name>
</gene>
<dbReference type="EMBL" id="QWEF01000001">
    <property type="protein sequence ID" value="TRZ60983.1"/>
    <property type="molecule type" value="Genomic_DNA"/>
</dbReference>
<evidence type="ECO:0000259" key="1">
    <source>
        <dbReference type="Pfam" id="PF19419"/>
    </source>
</evidence>
<keyword evidence="3" id="KW-1185">Reference proteome</keyword>
<dbReference type="InterPro" id="IPR046025">
    <property type="entry name" value="DUF5983"/>
</dbReference>
<accession>A0ABY3D7C8</accession>